<evidence type="ECO:0000313" key="14">
    <source>
        <dbReference type="Proteomes" id="UP000249393"/>
    </source>
</evidence>
<evidence type="ECO:0000259" key="11">
    <source>
        <dbReference type="PROSITE" id="PS51198"/>
    </source>
</evidence>
<dbReference type="GO" id="GO:0016887">
    <property type="term" value="F:ATP hydrolysis activity"/>
    <property type="evidence" value="ECO:0007669"/>
    <property type="project" value="RHEA"/>
</dbReference>
<dbReference type="PROSITE" id="PS51217">
    <property type="entry name" value="UVRD_HELICASE_CTER"/>
    <property type="match status" value="1"/>
</dbReference>
<accession>A0A2W5X432</accession>
<keyword evidence="5" id="KW-0413">Isomerase</keyword>
<dbReference type="Pfam" id="PF00580">
    <property type="entry name" value="UvrD-helicase"/>
    <property type="match status" value="1"/>
</dbReference>
<feature type="domain" description="UvrD-like helicase ATP-binding" evidence="11">
    <location>
        <begin position="33"/>
        <end position="336"/>
    </location>
</feature>
<dbReference type="PANTHER" id="PTHR11070:SF2">
    <property type="entry name" value="ATP-DEPENDENT DNA HELICASE SRS2"/>
    <property type="match status" value="1"/>
</dbReference>
<feature type="domain" description="UvrD-like helicase C-terminal" evidence="12">
    <location>
        <begin position="340"/>
        <end position="590"/>
    </location>
</feature>
<evidence type="ECO:0000259" key="12">
    <source>
        <dbReference type="PROSITE" id="PS51217"/>
    </source>
</evidence>
<keyword evidence="3 10" id="KW-0347">Helicase</keyword>
<dbReference type="InterPro" id="IPR014017">
    <property type="entry name" value="DNA_helicase_UvrD-like_C"/>
</dbReference>
<sequence length="661" mass="71539">MPLGLAAADRPRARLARGAAGMIDRQAWKPIGVAAMEAAALDTVRVRGSALVVAGPGTGKTELLGQRAAYLLQTGGCIFPRRILAISFKRDAASNLRDRVERRCGPALARRLDSMTFDAFAKQILDRFWPALPAHLAFKGAYGIAPFVNNAAFSDLQRSATWGLYQEGHPAHWAKALIGKDVTTSGINGVTLDAFNKSIQALRLEPLTITDYAQYLQLVQLRATLTSPTPQFGFAMIGRLAQAIVAGNPQVRRALCATYGQVFLDEFQDTTSVQYDLIATIFKGTETSLVAVGDDKQRIMGWAGAREDVFAAFSADFLGGPDDLGRVVLTQNFRSNARIVEILNGLKQRLAPSEPDFIAARPAPNLPSAEICSILVADDEDAEAAAVAKRVAAAIKSGVDPRQIGLLVRQKANDWEARLSAAFSAAGLAFRNEDRDVGGAAIQDLMTEAYSRVVVDMLELLCRRHGGVLWTTALSHLATVAGLSPDDDPEIERVLALSLADFHDAHRLTGLATPAAIEAALGQIESFLQLPRLKSIMPQYAVGDFFERIRSATKAFLIECAKPAGSWLEVIARFRGEGQTPLLTITKSKGLEYDLVILLGLNDDQWWSFSKNPAEGRSVFFVAASRARDRLLMTRCGTDRNASIAEIFHALAAVGVTQQKV</sequence>
<evidence type="ECO:0000256" key="7">
    <source>
        <dbReference type="ARBA" id="ARBA00034808"/>
    </source>
</evidence>
<dbReference type="GO" id="GO:0000725">
    <property type="term" value="P:recombinational repair"/>
    <property type="evidence" value="ECO:0007669"/>
    <property type="project" value="TreeGrafter"/>
</dbReference>
<dbReference type="GO" id="GO:0005524">
    <property type="term" value="F:ATP binding"/>
    <property type="evidence" value="ECO:0007669"/>
    <property type="project" value="UniProtKB-UniRule"/>
</dbReference>
<reference evidence="13 14" key="1">
    <citation type="submission" date="2017-08" db="EMBL/GenBank/DDBJ databases">
        <title>Infants hospitalized years apart are colonized by the same room-sourced microbial strains.</title>
        <authorList>
            <person name="Brooks B."/>
            <person name="Olm M.R."/>
            <person name="Firek B.A."/>
            <person name="Baker R."/>
            <person name="Thomas B.C."/>
            <person name="Morowitz M.J."/>
            <person name="Banfield J.F."/>
        </authorList>
    </citation>
    <scope>NUCLEOTIDE SEQUENCE [LARGE SCALE GENOMIC DNA]</scope>
    <source>
        <strain evidence="13">S2_003_000_R2_4</strain>
    </source>
</reference>
<dbReference type="Proteomes" id="UP000249393">
    <property type="component" value="Unassembled WGS sequence"/>
</dbReference>
<comment type="catalytic activity">
    <reaction evidence="6">
        <text>Couples ATP hydrolysis with the unwinding of duplex DNA by translocating in the 3'-5' direction.</text>
        <dbReference type="EC" id="5.6.2.4"/>
    </reaction>
</comment>
<evidence type="ECO:0000256" key="4">
    <source>
        <dbReference type="ARBA" id="ARBA00022840"/>
    </source>
</evidence>
<dbReference type="InterPro" id="IPR000212">
    <property type="entry name" value="DNA_helicase_UvrD/REP"/>
</dbReference>
<evidence type="ECO:0000256" key="8">
    <source>
        <dbReference type="ARBA" id="ARBA00034923"/>
    </source>
</evidence>
<dbReference type="GO" id="GO:0003677">
    <property type="term" value="F:DNA binding"/>
    <property type="evidence" value="ECO:0007669"/>
    <property type="project" value="InterPro"/>
</dbReference>
<dbReference type="PROSITE" id="PS51198">
    <property type="entry name" value="UVRD_HELICASE_ATP_BIND"/>
    <property type="match status" value="1"/>
</dbReference>
<evidence type="ECO:0000256" key="1">
    <source>
        <dbReference type="ARBA" id="ARBA00022741"/>
    </source>
</evidence>
<name>A0A2W5X432_9CAUL</name>
<evidence type="ECO:0000256" key="5">
    <source>
        <dbReference type="ARBA" id="ARBA00023235"/>
    </source>
</evidence>
<dbReference type="Gene3D" id="3.40.50.300">
    <property type="entry name" value="P-loop containing nucleotide triphosphate hydrolases"/>
    <property type="match status" value="3"/>
</dbReference>
<keyword evidence="1 10" id="KW-0547">Nucleotide-binding</keyword>
<keyword evidence="4 10" id="KW-0067">ATP-binding</keyword>
<evidence type="ECO:0000256" key="3">
    <source>
        <dbReference type="ARBA" id="ARBA00022806"/>
    </source>
</evidence>
<evidence type="ECO:0000256" key="2">
    <source>
        <dbReference type="ARBA" id="ARBA00022801"/>
    </source>
</evidence>
<dbReference type="EC" id="5.6.2.4" evidence="7"/>
<gene>
    <name evidence="13" type="ORF">DI526_06970</name>
</gene>
<dbReference type="EMBL" id="QFQZ01000015">
    <property type="protein sequence ID" value="PZR35494.1"/>
    <property type="molecule type" value="Genomic_DNA"/>
</dbReference>
<dbReference type="SUPFAM" id="SSF52540">
    <property type="entry name" value="P-loop containing nucleoside triphosphate hydrolases"/>
    <property type="match status" value="1"/>
</dbReference>
<organism evidence="13 14">
    <name type="scientific">Caulobacter segnis</name>
    <dbReference type="NCBI Taxonomy" id="88688"/>
    <lineage>
        <taxon>Bacteria</taxon>
        <taxon>Pseudomonadati</taxon>
        <taxon>Pseudomonadota</taxon>
        <taxon>Alphaproteobacteria</taxon>
        <taxon>Caulobacterales</taxon>
        <taxon>Caulobacteraceae</taxon>
        <taxon>Caulobacter</taxon>
    </lineage>
</organism>
<dbReference type="GO" id="GO:0043138">
    <property type="term" value="F:3'-5' DNA helicase activity"/>
    <property type="evidence" value="ECO:0007669"/>
    <property type="project" value="UniProtKB-EC"/>
</dbReference>
<dbReference type="AlphaFoldDB" id="A0A2W5X432"/>
<keyword evidence="2 10" id="KW-0378">Hydrolase</keyword>
<dbReference type="InterPro" id="IPR027417">
    <property type="entry name" value="P-loop_NTPase"/>
</dbReference>
<feature type="binding site" evidence="10">
    <location>
        <begin position="54"/>
        <end position="61"/>
    </location>
    <ligand>
        <name>ATP</name>
        <dbReference type="ChEBI" id="CHEBI:30616"/>
    </ligand>
</feature>
<dbReference type="Pfam" id="PF13361">
    <property type="entry name" value="UvrD_C"/>
    <property type="match status" value="1"/>
</dbReference>
<proteinExistence type="predicted"/>
<protein>
    <recommendedName>
        <fullName evidence="7">DNA 3'-5' helicase</fullName>
        <ecNumber evidence="7">5.6.2.4</ecNumber>
    </recommendedName>
    <alternativeName>
        <fullName evidence="8">DNA 3'-5' helicase II</fullName>
    </alternativeName>
</protein>
<evidence type="ECO:0000256" key="10">
    <source>
        <dbReference type="PROSITE-ProRule" id="PRU00560"/>
    </source>
</evidence>
<dbReference type="InterPro" id="IPR014016">
    <property type="entry name" value="UvrD-like_ATP-bd"/>
</dbReference>
<dbReference type="PANTHER" id="PTHR11070">
    <property type="entry name" value="UVRD / RECB / PCRA DNA HELICASE FAMILY MEMBER"/>
    <property type="match status" value="1"/>
</dbReference>
<comment type="caution">
    <text evidence="13">The sequence shown here is derived from an EMBL/GenBank/DDBJ whole genome shotgun (WGS) entry which is preliminary data.</text>
</comment>
<evidence type="ECO:0000256" key="9">
    <source>
        <dbReference type="ARBA" id="ARBA00048988"/>
    </source>
</evidence>
<evidence type="ECO:0000313" key="13">
    <source>
        <dbReference type="EMBL" id="PZR35494.1"/>
    </source>
</evidence>
<comment type="catalytic activity">
    <reaction evidence="9">
        <text>ATP + H2O = ADP + phosphate + H(+)</text>
        <dbReference type="Rhea" id="RHEA:13065"/>
        <dbReference type="ChEBI" id="CHEBI:15377"/>
        <dbReference type="ChEBI" id="CHEBI:15378"/>
        <dbReference type="ChEBI" id="CHEBI:30616"/>
        <dbReference type="ChEBI" id="CHEBI:43474"/>
        <dbReference type="ChEBI" id="CHEBI:456216"/>
        <dbReference type="EC" id="5.6.2.4"/>
    </reaction>
</comment>
<evidence type="ECO:0000256" key="6">
    <source>
        <dbReference type="ARBA" id="ARBA00034617"/>
    </source>
</evidence>
<dbReference type="CDD" id="cd17932">
    <property type="entry name" value="DEXQc_UvrD"/>
    <property type="match status" value="1"/>
</dbReference>